<evidence type="ECO:0000313" key="2">
    <source>
        <dbReference type="EMBL" id="CCG44092.1"/>
    </source>
</evidence>
<protein>
    <recommendedName>
        <fullName evidence="1">NAD(P)-binding domain-containing protein</fullName>
    </recommendedName>
</protein>
<organism evidence="2 3">
    <name type="scientific">Halobacillus halophilus (strain ATCC 35676 / DSM 2266 / JCM 20832 / KCTC 3685 / LMG 17431 / NBRC 102448 / NCIMB 2269)</name>
    <name type="common">Sporosarcina halophila</name>
    <dbReference type="NCBI Taxonomy" id="866895"/>
    <lineage>
        <taxon>Bacteria</taxon>
        <taxon>Bacillati</taxon>
        <taxon>Bacillota</taxon>
        <taxon>Bacilli</taxon>
        <taxon>Bacillales</taxon>
        <taxon>Bacillaceae</taxon>
        <taxon>Halobacillus</taxon>
    </lineage>
</organism>
<keyword evidence="3" id="KW-1185">Reference proteome</keyword>
<dbReference type="InterPro" id="IPR051606">
    <property type="entry name" value="Polyketide_Oxido-like"/>
</dbReference>
<reference evidence="2 3" key="1">
    <citation type="journal article" date="2013" name="Environ. Microbiol.">
        <title>Chloride and organic osmolytes: a hybrid strategy to cope with elevated salinities by the moderately halophilic, chloride-dependent bacterium Halobacillus halophilus.</title>
        <authorList>
            <person name="Saum S.H."/>
            <person name="Pfeiffer F."/>
            <person name="Palm P."/>
            <person name="Rampp M."/>
            <person name="Schuster S.C."/>
            <person name="Muller V."/>
            <person name="Oesterhelt D."/>
        </authorList>
    </citation>
    <scope>NUCLEOTIDE SEQUENCE [LARGE SCALE GENOMIC DNA]</scope>
    <source>
        <strain evidence="3">ATCC 35676 / DSM 2266 / JCM 20832 / KCTC 3685 / LMG 17431 / NBRC 102448 / NCIMB 2269</strain>
    </source>
</reference>
<dbReference type="InterPro" id="IPR036291">
    <property type="entry name" value="NAD(P)-bd_dom_sf"/>
</dbReference>
<dbReference type="KEGG" id="hhd:HBHAL_1726"/>
<dbReference type="InterPro" id="IPR016040">
    <property type="entry name" value="NAD(P)-bd_dom"/>
</dbReference>
<dbReference type="eggNOG" id="COG0702">
    <property type="taxonomic scope" value="Bacteria"/>
</dbReference>
<evidence type="ECO:0000259" key="1">
    <source>
        <dbReference type="Pfam" id="PF13460"/>
    </source>
</evidence>
<evidence type="ECO:0000313" key="3">
    <source>
        <dbReference type="Proteomes" id="UP000007397"/>
    </source>
</evidence>
<gene>
    <name evidence="2" type="ordered locus">HBHAL_1726</name>
</gene>
<dbReference type="EMBL" id="HE717023">
    <property type="protein sequence ID" value="CCG44092.1"/>
    <property type="molecule type" value="Genomic_DNA"/>
</dbReference>
<name>I0JIX4_HALH3</name>
<dbReference type="PATRIC" id="fig|866895.3.peg.723"/>
<proteinExistence type="predicted"/>
<dbReference type="CDD" id="cd05244">
    <property type="entry name" value="BVR-B_like_SDR_a"/>
    <property type="match status" value="1"/>
</dbReference>
<dbReference type="Pfam" id="PF13460">
    <property type="entry name" value="NAD_binding_10"/>
    <property type="match status" value="1"/>
</dbReference>
<dbReference type="Proteomes" id="UP000007397">
    <property type="component" value="Chromosome"/>
</dbReference>
<accession>I0JIX4</accession>
<dbReference type="SUPFAM" id="SSF51735">
    <property type="entry name" value="NAD(P)-binding Rossmann-fold domains"/>
    <property type="match status" value="1"/>
</dbReference>
<dbReference type="GO" id="GO:0016646">
    <property type="term" value="F:oxidoreductase activity, acting on the CH-NH group of donors, NAD or NADP as acceptor"/>
    <property type="evidence" value="ECO:0007669"/>
    <property type="project" value="TreeGrafter"/>
</dbReference>
<dbReference type="PANTHER" id="PTHR43355">
    <property type="entry name" value="FLAVIN REDUCTASE (NADPH)"/>
    <property type="match status" value="1"/>
</dbReference>
<dbReference type="Gene3D" id="3.40.50.720">
    <property type="entry name" value="NAD(P)-binding Rossmann-like Domain"/>
    <property type="match status" value="1"/>
</dbReference>
<dbReference type="STRING" id="866895.HBHAL_1726"/>
<dbReference type="AlphaFoldDB" id="I0JIX4"/>
<feature type="domain" description="NAD(P)-binding" evidence="1">
    <location>
        <begin position="7"/>
        <end position="199"/>
    </location>
</feature>
<dbReference type="RefSeq" id="WP_014641997.1">
    <property type="nucleotide sequence ID" value="NC_017668.1"/>
</dbReference>
<dbReference type="HOGENOM" id="CLU_025711_4_5_9"/>
<dbReference type="PANTHER" id="PTHR43355:SF2">
    <property type="entry name" value="FLAVIN REDUCTASE (NADPH)"/>
    <property type="match status" value="1"/>
</dbReference>
<sequence length="211" mass="23625">MKVIIFGASGRTGHPLVRQALERGHEVTAFVRGKHKLVIPHEENLRILEGSVLTYEDIERAAAGQDAVLSVLGHTKNNPKDLLTQSAANIARSMQAHSINRIISLTGAGVAVEQDVKQGAMSRLFGTALKLMAKDLWQDSVNQKNYLAQKDLDWTIVRAPRLTEGELTKQYQTGYFKFTKPMISREDVAHFMLEELENPQYIKEYPLIGSK</sequence>